<dbReference type="Proteomes" id="UP001066276">
    <property type="component" value="Chromosome 11"/>
</dbReference>
<comment type="caution">
    <text evidence="2">The sequence shown here is derived from an EMBL/GenBank/DDBJ whole genome shotgun (WGS) entry which is preliminary data.</text>
</comment>
<reference evidence="2" key="1">
    <citation type="journal article" date="2022" name="bioRxiv">
        <title>Sequencing and chromosome-scale assembly of the giantPleurodeles waltlgenome.</title>
        <authorList>
            <person name="Brown T."/>
            <person name="Elewa A."/>
            <person name="Iarovenko S."/>
            <person name="Subramanian E."/>
            <person name="Araus A.J."/>
            <person name="Petzold A."/>
            <person name="Susuki M."/>
            <person name="Suzuki K.-i.T."/>
            <person name="Hayashi T."/>
            <person name="Toyoda A."/>
            <person name="Oliveira C."/>
            <person name="Osipova E."/>
            <person name="Leigh N.D."/>
            <person name="Simon A."/>
            <person name="Yun M.H."/>
        </authorList>
    </citation>
    <scope>NUCLEOTIDE SEQUENCE</scope>
    <source>
        <strain evidence="2">20211129_DDA</strain>
        <tissue evidence="2">Liver</tissue>
    </source>
</reference>
<evidence type="ECO:0000313" key="2">
    <source>
        <dbReference type="EMBL" id="KAJ1093465.1"/>
    </source>
</evidence>
<evidence type="ECO:0000256" key="1">
    <source>
        <dbReference type="SAM" id="MobiDB-lite"/>
    </source>
</evidence>
<name>A0AAV7LPK3_PLEWA</name>
<dbReference type="EMBL" id="JANPWB010000015">
    <property type="protein sequence ID" value="KAJ1093465.1"/>
    <property type="molecule type" value="Genomic_DNA"/>
</dbReference>
<keyword evidence="3" id="KW-1185">Reference proteome</keyword>
<protein>
    <submittedName>
        <fullName evidence="2">Uncharacterized protein</fullName>
    </submittedName>
</protein>
<proteinExistence type="predicted"/>
<gene>
    <name evidence="2" type="ORF">NDU88_006565</name>
</gene>
<feature type="compositionally biased region" description="Basic residues" evidence="1">
    <location>
        <begin position="54"/>
        <end position="70"/>
    </location>
</feature>
<organism evidence="2 3">
    <name type="scientific">Pleurodeles waltl</name>
    <name type="common">Iberian ribbed newt</name>
    <dbReference type="NCBI Taxonomy" id="8319"/>
    <lineage>
        <taxon>Eukaryota</taxon>
        <taxon>Metazoa</taxon>
        <taxon>Chordata</taxon>
        <taxon>Craniata</taxon>
        <taxon>Vertebrata</taxon>
        <taxon>Euteleostomi</taxon>
        <taxon>Amphibia</taxon>
        <taxon>Batrachia</taxon>
        <taxon>Caudata</taxon>
        <taxon>Salamandroidea</taxon>
        <taxon>Salamandridae</taxon>
        <taxon>Pleurodelinae</taxon>
        <taxon>Pleurodeles</taxon>
    </lineage>
</organism>
<evidence type="ECO:0000313" key="3">
    <source>
        <dbReference type="Proteomes" id="UP001066276"/>
    </source>
</evidence>
<sequence>MPGPLRLYWGCPPPSSARSLASAPRPGALSRPATQQQVVPTQQASRLCLAPRGANKHRPPPPAGHQRRAKCTSPLKRGPDPQGGSPPRARQPAGNNVAAMRARGCRRGRGPTRWPLLQERRIPQDRSSCPGPKKQPGAPCSRACWRGKAHAPSQALPRSRAFPPGRQTPRPAL</sequence>
<feature type="compositionally biased region" description="Low complexity" evidence="1">
    <location>
        <begin position="16"/>
        <end position="44"/>
    </location>
</feature>
<accession>A0AAV7LPK3</accession>
<dbReference type="AlphaFoldDB" id="A0AAV7LPK3"/>
<feature type="region of interest" description="Disordered" evidence="1">
    <location>
        <begin position="1"/>
        <end position="173"/>
    </location>
</feature>